<evidence type="ECO:0000313" key="9">
    <source>
        <dbReference type="Proteomes" id="UP001303899"/>
    </source>
</evidence>
<feature type="transmembrane region" description="Helical" evidence="6">
    <location>
        <begin position="134"/>
        <end position="154"/>
    </location>
</feature>
<dbReference type="InterPro" id="IPR036259">
    <property type="entry name" value="MFS_trans_sf"/>
</dbReference>
<evidence type="ECO:0000256" key="6">
    <source>
        <dbReference type="SAM" id="Phobius"/>
    </source>
</evidence>
<feature type="transmembrane region" description="Helical" evidence="6">
    <location>
        <begin position="277"/>
        <end position="297"/>
    </location>
</feature>
<feature type="transmembrane region" description="Helical" evidence="6">
    <location>
        <begin position="383"/>
        <end position="401"/>
    </location>
</feature>
<comment type="subcellular location">
    <subcellularLocation>
        <location evidence="1">Cell inner membrane</location>
        <topology evidence="1">Multi-pass membrane protein</topology>
    </subcellularLocation>
</comment>
<keyword evidence="3 6" id="KW-0812">Transmembrane</keyword>
<gene>
    <name evidence="8" type="ORF">VB776_02870</name>
</gene>
<feature type="transmembrane region" description="Helical" evidence="6">
    <location>
        <begin position="249"/>
        <end position="270"/>
    </location>
</feature>
<keyword evidence="2" id="KW-1003">Cell membrane</keyword>
<dbReference type="InterPro" id="IPR011701">
    <property type="entry name" value="MFS"/>
</dbReference>
<proteinExistence type="predicted"/>
<evidence type="ECO:0000256" key="1">
    <source>
        <dbReference type="ARBA" id="ARBA00004429"/>
    </source>
</evidence>
<evidence type="ECO:0000313" key="8">
    <source>
        <dbReference type="EMBL" id="MEA5401842.1"/>
    </source>
</evidence>
<dbReference type="PROSITE" id="PS50850">
    <property type="entry name" value="MFS"/>
    <property type="match status" value="1"/>
</dbReference>
<evidence type="ECO:0000256" key="2">
    <source>
        <dbReference type="ARBA" id="ARBA00022475"/>
    </source>
</evidence>
<dbReference type="SUPFAM" id="SSF103473">
    <property type="entry name" value="MFS general substrate transporter"/>
    <property type="match status" value="1"/>
</dbReference>
<evidence type="ECO:0000259" key="7">
    <source>
        <dbReference type="PROSITE" id="PS50850"/>
    </source>
</evidence>
<feature type="transmembrane region" description="Helical" evidence="6">
    <location>
        <begin position="166"/>
        <end position="187"/>
    </location>
</feature>
<sequence>MNNWKIKVSIFINYFLFAILLNSVGAVILQVQNTYGISESSASVLEAFKDLSIAGVSFLVASFIVRIGYKNAMLIALGIVSITCLMMPFLNQFWMTKLLFASIGTSFALIKVSVYATIGLITKDKNEHISLMNFIESFFMIGVLAGSFVFSAFIDDLNPQSHAWVNVYYLLAGLAVFAFILLLTSPLDESSIKKESTENTLGGFNEMLRLVIVPVVLVFVASAFIYVLIEQSIMSWLPTFNSKVLHLPASLSIQMASILAASTAIGRFLAGIALRKIKWLFVLLTCVVLAGILVIVALPLAKNLGSEVITGWGNAPIVAFIFPMIGLVIAPIYPAINSVILSSLPNRQHGVMSGLIVIFSALGGTTGSLITGHIFEAYGGESAFYFSLIPLTILIVCLIVFNKLSNSEKAELKSTGGH</sequence>
<comment type="caution">
    <text evidence="8">The sequence shown here is derived from an EMBL/GenBank/DDBJ whole genome shotgun (WGS) entry which is preliminary data.</text>
</comment>
<feature type="transmembrane region" description="Helical" evidence="6">
    <location>
        <begin position="208"/>
        <end position="229"/>
    </location>
</feature>
<dbReference type="PANTHER" id="PTHR43702:SF11">
    <property type="entry name" value="L-FUCOSE-PROTON SYMPORTER"/>
    <property type="match status" value="1"/>
</dbReference>
<dbReference type="RefSeq" id="WP_323325831.1">
    <property type="nucleotide sequence ID" value="NZ_JAYGIL010000003.1"/>
</dbReference>
<dbReference type="EMBL" id="JAYGIL010000003">
    <property type="protein sequence ID" value="MEA5401842.1"/>
    <property type="molecule type" value="Genomic_DNA"/>
</dbReference>
<evidence type="ECO:0000256" key="3">
    <source>
        <dbReference type="ARBA" id="ARBA00022692"/>
    </source>
</evidence>
<feature type="transmembrane region" description="Helical" evidence="6">
    <location>
        <begin position="12"/>
        <end position="31"/>
    </location>
</feature>
<evidence type="ECO:0000256" key="5">
    <source>
        <dbReference type="ARBA" id="ARBA00023136"/>
    </source>
</evidence>
<keyword evidence="5 6" id="KW-0472">Membrane</keyword>
<organism evidence="8 9">
    <name type="scientific">Arcicella gelida</name>
    <dbReference type="NCBI Taxonomy" id="2984195"/>
    <lineage>
        <taxon>Bacteria</taxon>
        <taxon>Pseudomonadati</taxon>
        <taxon>Bacteroidota</taxon>
        <taxon>Cytophagia</taxon>
        <taxon>Cytophagales</taxon>
        <taxon>Flectobacillaceae</taxon>
        <taxon>Arcicella</taxon>
    </lineage>
</organism>
<keyword evidence="4 6" id="KW-1133">Transmembrane helix</keyword>
<dbReference type="PANTHER" id="PTHR43702">
    <property type="entry name" value="L-FUCOSE-PROTON SYMPORTER"/>
    <property type="match status" value="1"/>
</dbReference>
<protein>
    <submittedName>
        <fullName evidence="8">MFS transporter</fullName>
    </submittedName>
</protein>
<name>A0ABU5S036_9BACT</name>
<feature type="domain" description="Major facilitator superfamily (MFS) profile" evidence="7">
    <location>
        <begin position="6"/>
        <end position="408"/>
    </location>
</feature>
<dbReference type="Gene3D" id="1.20.1250.20">
    <property type="entry name" value="MFS general substrate transporter like domains"/>
    <property type="match status" value="2"/>
</dbReference>
<keyword evidence="9" id="KW-1185">Reference proteome</keyword>
<feature type="transmembrane region" description="Helical" evidence="6">
    <location>
        <begin position="100"/>
        <end position="122"/>
    </location>
</feature>
<dbReference type="Proteomes" id="UP001303899">
    <property type="component" value="Unassembled WGS sequence"/>
</dbReference>
<dbReference type="InterPro" id="IPR050375">
    <property type="entry name" value="MFS_TsgA-like"/>
</dbReference>
<feature type="transmembrane region" description="Helical" evidence="6">
    <location>
        <begin position="317"/>
        <end position="340"/>
    </location>
</feature>
<reference evidence="8 9" key="1">
    <citation type="submission" date="2023-12" db="EMBL/GenBank/DDBJ databases">
        <title>Novel species of the genus Arcicella isolated from rivers.</title>
        <authorList>
            <person name="Lu H."/>
        </authorList>
    </citation>
    <scope>NUCLEOTIDE SEQUENCE [LARGE SCALE GENOMIC DNA]</scope>
    <source>
        <strain evidence="8 9">DC2W</strain>
    </source>
</reference>
<dbReference type="InterPro" id="IPR020846">
    <property type="entry name" value="MFS_dom"/>
</dbReference>
<feature type="transmembrane region" description="Helical" evidence="6">
    <location>
        <begin position="352"/>
        <end position="371"/>
    </location>
</feature>
<evidence type="ECO:0000256" key="4">
    <source>
        <dbReference type="ARBA" id="ARBA00022989"/>
    </source>
</evidence>
<feature type="transmembrane region" description="Helical" evidence="6">
    <location>
        <begin position="51"/>
        <end position="69"/>
    </location>
</feature>
<feature type="transmembrane region" description="Helical" evidence="6">
    <location>
        <begin position="74"/>
        <end position="94"/>
    </location>
</feature>
<accession>A0ABU5S036</accession>
<dbReference type="Pfam" id="PF07690">
    <property type="entry name" value="MFS_1"/>
    <property type="match status" value="1"/>
</dbReference>